<dbReference type="SUPFAM" id="SSF46689">
    <property type="entry name" value="Homeodomain-like"/>
    <property type="match status" value="1"/>
</dbReference>
<dbReference type="KEGG" id="aex:Astex_2441"/>
<keyword evidence="1" id="KW-0805">Transcription regulation</keyword>
<evidence type="ECO:0000313" key="7">
    <source>
        <dbReference type="Proteomes" id="UP000001492"/>
    </source>
</evidence>
<protein>
    <submittedName>
        <fullName evidence="6">Regulatory protein TetR</fullName>
    </submittedName>
</protein>
<evidence type="ECO:0000256" key="3">
    <source>
        <dbReference type="ARBA" id="ARBA00023163"/>
    </source>
</evidence>
<dbReference type="InterPro" id="IPR023772">
    <property type="entry name" value="DNA-bd_HTH_TetR-type_CS"/>
</dbReference>
<dbReference type="Gene3D" id="1.10.357.10">
    <property type="entry name" value="Tetracycline Repressor, domain 2"/>
    <property type="match status" value="1"/>
</dbReference>
<dbReference type="PANTHER" id="PTHR47506">
    <property type="entry name" value="TRANSCRIPTIONAL REGULATORY PROTEIN"/>
    <property type="match status" value="1"/>
</dbReference>
<dbReference type="Pfam" id="PF16925">
    <property type="entry name" value="TetR_C_13"/>
    <property type="match status" value="1"/>
</dbReference>
<dbReference type="Proteomes" id="UP000001492">
    <property type="component" value="Chromosome 2"/>
</dbReference>
<dbReference type="PROSITE" id="PS01081">
    <property type="entry name" value="HTH_TETR_1"/>
    <property type="match status" value="1"/>
</dbReference>
<feature type="DNA-binding region" description="H-T-H motif" evidence="4">
    <location>
        <begin position="39"/>
        <end position="58"/>
    </location>
</feature>
<keyword evidence="3" id="KW-0804">Transcription</keyword>
<dbReference type="InterPro" id="IPR036271">
    <property type="entry name" value="Tet_transcr_reg_TetR-rel_C_sf"/>
</dbReference>
<evidence type="ECO:0000256" key="1">
    <source>
        <dbReference type="ARBA" id="ARBA00023015"/>
    </source>
</evidence>
<dbReference type="RefSeq" id="WP_013479917.1">
    <property type="nucleotide sequence ID" value="NC_014817.1"/>
</dbReference>
<keyword evidence="2 4" id="KW-0238">DNA-binding</keyword>
<dbReference type="HOGENOM" id="CLU_069356_28_0_5"/>
<name>E8RUP2_ASTEC</name>
<reference evidence="7" key="1">
    <citation type="submission" date="2010-12" db="EMBL/GenBank/DDBJ databases">
        <title>Complete sequence of chromosome 2 of Asticcacaulis excentricus CB 48.</title>
        <authorList>
            <consortium name="US DOE Joint Genome Institute"/>
            <person name="Lucas S."/>
            <person name="Copeland A."/>
            <person name="Lapidus A."/>
            <person name="Cheng J.-F."/>
            <person name="Bruce D."/>
            <person name="Goodwin L."/>
            <person name="Pitluck S."/>
            <person name="Teshima H."/>
            <person name="Davenport K."/>
            <person name="Detter J.C."/>
            <person name="Han C."/>
            <person name="Tapia R."/>
            <person name="Land M."/>
            <person name="Hauser L."/>
            <person name="Jeffries C."/>
            <person name="Kyrpides N."/>
            <person name="Ivanova N."/>
            <person name="Ovchinnikova G."/>
            <person name="Brun Y.V."/>
            <person name="Woyke T."/>
        </authorList>
    </citation>
    <scope>NUCLEOTIDE SEQUENCE [LARGE SCALE GENOMIC DNA]</scope>
    <source>
        <strain evidence="7">ATCC 15261 / DSM 4724 / KCTC 12464 / NCIMB 9791 / VKM B-1370 / CB 48</strain>
    </source>
</reference>
<proteinExistence type="predicted"/>
<sequence length="205" mass="21818">MTETATPKRSVGRPRTFQTEEALDKAVHLFWQHGYDATSMADMVAVLGLTAPSIYAAFGNKAGLFAAVAERYSATFSAYLYAPVRDEAFTTREAIEALLARAATTFSGPDSPAGCFMYSAGAAVSPAATDIAEMLRGKRTIAEREVTERLARGVERGELPKEFDAAGYSKFLSSVMAGMSVQARDGATLAELQAVAATALKTWPA</sequence>
<dbReference type="AlphaFoldDB" id="E8RUP2"/>
<dbReference type="Pfam" id="PF00440">
    <property type="entry name" value="TetR_N"/>
    <property type="match status" value="1"/>
</dbReference>
<dbReference type="InterPro" id="IPR011075">
    <property type="entry name" value="TetR_C"/>
</dbReference>
<evidence type="ECO:0000313" key="6">
    <source>
        <dbReference type="EMBL" id="ADU14092.1"/>
    </source>
</evidence>
<dbReference type="InterPro" id="IPR001647">
    <property type="entry name" value="HTH_TetR"/>
</dbReference>
<dbReference type="PROSITE" id="PS50977">
    <property type="entry name" value="HTH_TETR_2"/>
    <property type="match status" value="1"/>
</dbReference>
<dbReference type="EMBL" id="CP002396">
    <property type="protein sequence ID" value="ADU14092.1"/>
    <property type="molecule type" value="Genomic_DNA"/>
</dbReference>
<dbReference type="eggNOG" id="COG1309">
    <property type="taxonomic scope" value="Bacteria"/>
</dbReference>
<evidence type="ECO:0000256" key="2">
    <source>
        <dbReference type="ARBA" id="ARBA00023125"/>
    </source>
</evidence>
<keyword evidence="7" id="KW-1185">Reference proteome</keyword>
<dbReference type="PANTHER" id="PTHR47506:SF1">
    <property type="entry name" value="HTH-TYPE TRANSCRIPTIONAL REGULATOR YJDC"/>
    <property type="match status" value="1"/>
</dbReference>
<accession>E8RUP2</accession>
<dbReference type="STRING" id="573065.Astex_2441"/>
<dbReference type="GO" id="GO:0003677">
    <property type="term" value="F:DNA binding"/>
    <property type="evidence" value="ECO:0007669"/>
    <property type="project" value="UniProtKB-UniRule"/>
</dbReference>
<gene>
    <name evidence="6" type="ordered locus">Astex_2441</name>
</gene>
<evidence type="ECO:0000256" key="4">
    <source>
        <dbReference type="PROSITE-ProRule" id="PRU00335"/>
    </source>
</evidence>
<dbReference type="SUPFAM" id="SSF48498">
    <property type="entry name" value="Tetracyclin repressor-like, C-terminal domain"/>
    <property type="match status" value="1"/>
</dbReference>
<organism evidence="6 7">
    <name type="scientific">Asticcacaulis excentricus (strain ATCC 15261 / DSM 4724 / KCTC 12464 / NCIMB 9791 / VKM B-1370 / CB 48)</name>
    <dbReference type="NCBI Taxonomy" id="573065"/>
    <lineage>
        <taxon>Bacteria</taxon>
        <taxon>Pseudomonadati</taxon>
        <taxon>Pseudomonadota</taxon>
        <taxon>Alphaproteobacteria</taxon>
        <taxon>Caulobacterales</taxon>
        <taxon>Caulobacteraceae</taxon>
        <taxon>Asticcacaulis</taxon>
    </lineage>
</organism>
<dbReference type="Gene3D" id="1.10.10.60">
    <property type="entry name" value="Homeodomain-like"/>
    <property type="match status" value="1"/>
</dbReference>
<feature type="domain" description="HTH tetR-type" evidence="5">
    <location>
        <begin position="16"/>
        <end position="76"/>
    </location>
</feature>
<evidence type="ECO:0000259" key="5">
    <source>
        <dbReference type="PROSITE" id="PS50977"/>
    </source>
</evidence>
<dbReference type="InterPro" id="IPR009057">
    <property type="entry name" value="Homeodomain-like_sf"/>
</dbReference>
<dbReference type="OrthoDB" id="9795242at2"/>